<sequence length="76" mass="8026">MPNPVSLNPVLKSLRDGARAFSDHNGPITLTSGDRLETALWLDALATELEAVAHFAGIDLSSLPVVTDVTATEVRA</sequence>
<comment type="caution">
    <text evidence="1">The sequence shown here is derived from an EMBL/GenBank/DDBJ whole genome shotgun (WGS) entry which is preliminary data.</text>
</comment>
<evidence type="ECO:0000313" key="1">
    <source>
        <dbReference type="EMBL" id="GFE93525.1"/>
    </source>
</evidence>
<evidence type="ECO:0000313" key="2">
    <source>
        <dbReference type="Proteomes" id="UP000548726"/>
    </source>
</evidence>
<dbReference type="Proteomes" id="UP000548726">
    <property type="component" value="Unassembled WGS sequence"/>
</dbReference>
<reference evidence="1 2" key="1">
    <citation type="journal article" date="2020" name="Cell Rep.">
        <title>Local necrotic cells trigger systemic immune activation via gut microbiome dysbiosis in Drosophila.</title>
        <authorList>
            <person name="Kosakamoto H."/>
            <person name="Yamauchi T."/>
            <person name="Akuzawa-Tokita Y."/>
            <person name="Nishimura K."/>
            <person name="Soga T."/>
            <person name="Murakami T."/>
            <person name="Mori H."/>
            <person name="Yamamoto K."/>
            <person name="Miyazaki R."/>
            <person name="Koto A."/>
            <person name="Miura M."/>
            <person name="Obata F."/>
        </authorList>
    </citation>
    <scope>NUCLEOTIDE SEQUENCE [LARGE SCALE GENOMIC DNA]</scope>
    <source>
        <strain evidence="1 2">Ai</strain>
    </source>
</reference>
<gene>
    <name evidence="1" type="ORF">DmAi_15840</name>
</gene>
<name>A0A6V8IDX5_9PROT</name>
<proteinExistence type="predicted"/>
<dbReference type="AlphaFoldDB" id="A0A6V8IDX5"/>
<dbReference type="RefSeq" id="WP_086656416.1">
    <property type="nucleotide sequence ID" value="NZ_BLJP01000005.1"/>
</dbReference>
<organism evidence="1 2">
    <name type="scientific">Acetobacter persici</name>
    <dbReference type="NCBI Taxonomy" id="1076596"/>
    <lineage>
        <taxon>Bacteria</taxon>
        <taxon>Pseudomonadati</taxon>
        <taxon>Pseudomonadota</taxon>
        <taxon>Alphaproteobacteria</taxon>
        <taxon>Acetobacterales</taxon>
        <taxon>Acetobacteraceae</taxon>
        <taxon>Acetobacter</taxon>
    </lineage>
</organism>
<keyword evidence="2" id="KW-1185">Reference proteome</keyword>
<protein>
    <submittedName>
        <fullName evidence="1">Uncharacterized protein</fullName>
    </submittedName>
</protein>
<dbReference type="EMBL" id="BLJP01000005">
    <property type="protein sequence ID" value="GFE93525.1"/>
    <property type="molecule type" value="Genomic_DNA"/>
</dbReference>
<accession>A0A6V8IDX5</accession>